<proteinExistence type="predicted"/>
<dbReference type="EMBL" id="PXYX01000044">
    <property type="protein sequence ID" value="PSR24742.1"/>
    <property type="molecule type" value="Genomic_DNA"/>
</dbReference>
<evidence type="ECO:0000313" key="2">
    <source>
        <dbReference type="EMBL" id="PSR24742.1"/>
    </source>
</evidence>
<organism evidence="2 3">
    <name type="scientific">Sulfobacillus thermosulfidooxidans</name>
    <dbReference type="NCBI Taxonomy" id="28034"/>
    <lineage>
        <taxon>Bacteria</taxon>
        <taxon>Bacillati</taxon>
        <taxon>Bacillota</taxon>
        <taxon>Clostridia</taxon>
        <taxon>Eubacteriales</taxon>
        <taxon>Clostridiales Family XVII. Incertae Sedis</taxon>
        <taxon>Sulfobacillus</taxon>
    </lineage>
</organism>
<reference evidence="2 3" key="1">
    <citation type="journal article" date="2014" name="BMC Genomics">
        <title>Comparison of environmental and isolate Sulfobacillus genomes reveals diverse carbon, sulfur, nitrogen, and hydrogen metabolisms.</title>
        <authorList>
            <person name="Justice N.B."/>
            <person name="Norman A."/>
            <person name="Brown C.T."/>
            <person name="Singh A."/>
            <person name="Thomas B.C."/>
            <person name="Banfield J.F."/>
        </authorList>
    </citation>
    <scope>NUCLEOTIDE SEQUENCE [LARGE SCALE GENOMIC DNA]</scope>
    <source>
        <strain evidence="2">AMDSBA5</strain>
    </source>
</reference>
<feature type="transmembrane region" description="Helical" evidence="1">
    <location>
        <begin position="63"/>
        <end position="96"/>
    </location>
</feature>
<keyword evidence="1" id="KW-0812">Transmembrane</keyword>
<evidence type="ECO:0000256" key="1">
    <source>
        <dbReference type="SAM" id="Phobius"/>
    </source>
</evidence>
<protein>
    <submittedName>
        <fullName evidence="2">Uncharacterized protein</fullName>
    </submittedName>
</protein>
<sequence>MGEAGHEFFDGGDIRLWIVAASISAPLIILNPGLWPLFCLFGLSMMKIRDTTALFSTRRVKIWARLVGFVIAPFSSALVVIAGTLLIFVDAFTALYRFQHSKFRFYWMRNRRNYKAYLTMTIHHIHYFAYAYSIPILFAATGHLSNSLMGLTFYVGWAAYNAYEKLVKPRWIWFIVGHVVALVALIGLTDSRHLSAIFLWWFLTGLGGGSVYMLHSLVPESGSTVARDMRIAEGLGHTAGILLWGFVALRIGVRATFEVGAAFAFLSLILGFINLYGVRRSKGRLIVYGL</sequence>
<feature type="transmembrane region" description="Helical" evidence="1">
    <location>
        <begin position="194"/>
        <end position="214"/>
    </location>
</feature>
<evidence type="ECO:0000313" key="3">
    <source>
        <dbReference type="Proteomes" id="UP000242705"/>
    </source>
</evidence>
<gene>
    <name evidence="2" type="ORF">C7B47_14115</name>
</gene>
<keyword evidence="1" id="KW-1133">Transmembrane helix</keyword>
<dbReference type="Proteomes" id="UP000242705">
    <property type="component" value="Unassembled WGS sequence"/>
</dbReference>
<feature type="transmembrane region" description="Helical" evidence="1">
    <location>
        <begin position="235"/>
        <end position="253"/>
    </location>
</feature>
<name>A0A2T2WR75_SULTH</name>
<feature type="transmembrane region" description="Helical" evidence="1">
    <location>
        <begin position="144"/>
        <end position="163"/>
    </location>
</feature>
<keyword evidence="1" id="KW-0472">Membrane</keyword>
<feature type="transmembrane region" description="Helical" evidence="1">
    <location>
        <begin position="259"/>
        <end position="278"/>
    </location>
</feature>
<dbReference type="AlphaFoldDB" id="A0A2T2WR75"/>
<accession>A0A2T2WR75</accession>
<comment type="caution">
    <text evidence="2">The sequence shown here is derived from an EMBL/GenBank/DDBJ whole genome shotgun (WGS) entry which is preliminary data.</text>
</comment>
<feature type="transmembrane region" description="Helical" evidence="1">
    <location>
        <begin position="16"/>
        <end position="43"/>
    </location>
</feature>
<feature type="transmembrane region" description="Helical" evidence="1">
    <location>
        <begin position="170"/>
        <end position="188"/>
    </location>
</feature>